<comment type="caution">
    <text evidence="1">The sequence shown here is derived from an EMBL/GenBank/DDBJ whole genome shotgun (WGS) entry which is preliminary data.</text>
</comment>
<keyword evidence="2" id="KW-1185">Reference proteome</keyword>
<dbReference type="InterPro" id="IPR039556">
    <property type="entry name" value="ICL/PEPM"/>
</dbReference>
<dbReference type="InterPro" id="IPR040442">
    <property type="entry name" value="Pyrv_kinase-like_dom_sf"/>
</dbReference>
<dbReference type="PANTHER" id="PTHR42905">
    <property type="entry name" value="PHOSPHOENOLPYRUVATE CARBOXYLASE"/>
    <property type="match status" value="1"/>
</dbReference>
<dbReference type="GO" id="GO:0016829">
    <property type="term" value="F:lyase activity"/>
    <property type="evidence" value="ECO:0007669"/>
    <property type="project" value="UniProtKB-KW"/>
</dbReference>
<accession>A0A9X1PA96</accession>
<dbReference type="Proteomes" id="UP001139700">
    <property type="component" value="Unassembled WGS sequence"/>
</dbReference>
<dbReference type="CDD" id="cd00377">
    <property type="entry name" value="ICL_PEPM"/>
    <property type="match status" value="1"/>
</dbReference>
<sequence>MNSFEKFSQLHEQKSPLLLGNIWDVQSANAYESAGYEAIGTSSQAVAVANGYQDGEQLPFAVLHALAKRVVEVVKIPFTVDIEGGYDRNITGITQHIEKLHDVGVSGINLEDTIAEDGRKQLSAGEFGALLAEVTSYIAQNNLKIFINVRTDGFLLGLPNALEETLNRIKVYEEAGASGIFTPCITAADDIKAVVSATKLPINVMCMPNLPDFATLEQLGVKRISIGPFLFSKVYANTTKLAEAIRDEQNFGALFK</sequence>
<dbReference type="AlphaFoldDB" id="A0A9X1PA96"/>
<dbReference type="EMBL" id="JAJTTA010000002">
    <property type="protein sequence ID" value="MCF0041246.1"/>
    <property type="molecule type" value="Genomic_DNA"/>
</dbReference>
<protein>
    <submittedName>
        <fullName evidence="1">Isocitrate lyase/phosphoenolpyruvate mutase family protein</fullName>
    </submittedName>
</protein>
<dbReference type="SUPFAM" id="SSF51621">
    <property type="entry name" value="Phosphoenolpyruvate/pyruvate domain"/>
    <property type="match status" value="1"/>
</dbReference>
<dbReference type="InterPro" id="IPR015813">
    <property type="entry name" value="Pyrv/PenolPyrv_kinase-like_dom"/>
</dbReference>
<dbReference type="Gene3D" id="3.20.20.60">
    <property type="entry name" value="Phosphoenolpyruvate-binding domains"/>
    <property type="match status" value="1"/>
</dbReference>
<name>A0A9X1PA96_9BACT</name>
<gene>
    <name evidence="1" type="ORF">LXM24_14180</name>
</gene>
<reference evidence="1" key="1">
    <citation type="submission" date="2021-12" db="EMBL/GenBank/DDBJ databases">
        <title>Novel species in genus Dyadobacter.</title>
        <authorList>
            <person name="Ma C."/>
        </authorList>
    </citation>
    <scope>NUCLEOTIDE SEQUENCE</scope>
    <source>
        <strain evidence="1">CY399</strain>
    </source>
</reference>
<proteinExistence type="predicted"/>
<dbReference type="RefSeq" id="WP_234613819.1">
    <property type="nucleotide sequence ID" value="NZ_CP098806.1"/>
</dbReference>
<evidence type="ECO:0000313" key="1">
    <source>
        <dbReference type="EMBL" id="MCF0041246.1"/>
    </source>
</evidence>
<dbReference type="PANTHER" id="PTHR42905:SF16">
    <property type="entry name" value="CARBOXYPHOSPHONOENOLPYRUVATE PHOSPHONOMUTASE-LIKE PROTEIN (AFU_ORTHOLOGUE AFUA_5G07230)"/>
    <property type="match status" value="1"/>
</dbReference>
<organism evidence="1 2">
    <name type="scientific">Dyadobacter fanqingshengii</name>
    <dbReference type="NCBI Taxonomy" id="2906443"/>
    <lineage>
        <taxon>Bacteria</taxon>
        <taxon>Pseudomonadati</taxon>
        <taxon>Bacteroidota</taxon>
        <taxon>Cytophagia</taxon>
        <taxon>Cytophagales</taxon>
        <taxon>Spirosomataceae</taxon>
        <taxon>Dyadobacter</taxon>
    </lineage>
</organism>
<dbReference type="Pfam" id="PF13714">
    <property type="entry name" value="PEP_mutase"/>
    <property type="match status" value="1"/>
</dbReference>
<keyword evidence="1" id="KW-0456">Lyase</keyword>
<evidence type="ECO:0000313" key="2">
    <source>
        <dbReference type="Proteomes" id="UP001139700"/>
    </source>
</evidence>